<evidence type="ECO:0000256" key="4">
    <source>
        <dbReference type="ARBA" id="ARBA00025742"/>
    </source>
</evidence>
<organism evidence="6 7">
    <name type="scientific">Acinetobacter albensis</name>
    <dbReference type="NCBI Taxonomy" id="1673609"/>
    <lineage>
        <taxon>Bacteria</taxon>
        <taxon>Pseudomonadati</taxon>
        <taxon>Pseudomonadota</taxon>
        <taxon>Gammaproteobacteria</taxon>
        <taxon>Moraxellales</taxon>
        <taxon>Moraxellaceae</taxon>
        <taxon>Acinetobacter</taxon>
    </lineage>
</organism>
<name>A0A1C4GXN1_9GAMM</name>
<accession>A0A1C4GXN1</accession>
<gene>
    <name evidence="6" type="ORF">GA0116959_11068</name>
</gene>
<dbReference type="RefSeq" id="WP_092720528.1">
    <property type="nucleotide sequence ID" value="NZ_FMBK01000010.1"/>
</dbReference>
<dbReference type="GO" id="GO:0046872">
    <property type="term" value="F:metal ion binding"/>
    <property type="evidence" value="ECO:0007669"/>
    <property type="project" value="UniProtKB-KW"/>
</dbReference>
<dbReference type="InterPro" id="IPR004843">
    <property type="entry name" value="Calcineurin-like_PHP"/>
</dbReference>
<evidence type="ECO:0000256" key="1">
    <source>
        <dbReference type="ARBA" id="ARBA00022723"/>
    </source>
</evidence>
<reference evidence="6 7" key="1">
    <citation type="submission" date="2016-08" db="EMBL/GenBank/DDBJ databases">
        <authorList>
            <person name="Seilhamer J.J."/>
        </authorList>
    </citation>
    <scope>NUCLEOTIDE SEQUENCE [LARGE SCALE GENOMIC DNA]</scope>
    <source>
        <strain evidence="6 7">ANC 4874</strain>
    </source>
</reference>
<dbReference type="Pfam" id="PF00149">
    <property type="entry name" value="Metallophos"/>
    <property type="match status" value="1"/>
</dbReference>
<dbReference type="PANTHER" id="PTHR42988">
    <property type="entry name" value="PHOSPHOHYDROLASE"/>
    <property type="match status" value="1"/>
</dbReference>
<dbReference type="InterPro" id="IPR050884">
    <property type="entry name" value="CNP_phosphodiesterase-III"/>
</dbReference>
<sequence length="269" mass="31218">MTLSSNHDNQRDWTIIQISDTHLMDQADLEFVHMNPEHSFHTVLKQVQQQYPHADAIIHTGDLAQVPVPETYARYLSFMQTTGIPFYQIPGNHDHAEHFPFHQNQNQVHVLHFGQWSIVLLNTAVPNQIDGWVSQQHLHQLEHILETYAQQFMIVACHHHPFDMQSKWIDQHKLKNTNNLLEVLNKHSNIKAVICGHVHQDSLREWQNIQFFSTPSTCVQFKPLSDHFALDDESPGFRVLSLKENGELDTVVHRVANTQQKINIEISGY</sequence>
<evidence type="ECO:0000256" key="2">
    <source>
        <dbReference type="ARBA" id="ARBA00022801"/>
    </source>
</evidence>
<keyword evidence="1" id="KW-0479">Metal-binding</keyword>
<evidence type="ECO:0000313" key="6">
    <source>
        <dbReference type="EMBL" id="SCC72541.1"/>
    </source>
</evidence>
<comment type="similarity">
    <text evidence="4">Belongs to the cyclic nucleotide phosphodiesterase class-III family.</text>
</comment>
<dbReference type="InterPro" id="IPR029052">
    <property type="entry name" value="Metallo-depent_PP-like"/>
</dbReference>
<evidence type="ECO:0000256" key="3">
    <source>
        <dbReference type="ARBA" id="ARBA00023004"/>
    </source>
</evidence>
<dbReference type="Gene3D" id="3.60.21.10">
    <property type="match status" value="1"/>
</dbReference>
<evidence type="ECO:0000313" key="7">
    <source>
        <dbReference type="Proteomes" id="UP000243661"/>
    </source>
</evidence>
<dbReference type="SUPFAM" id="SSF56300">
    <property type="entry name" value="Metallo-dependent phosphatases"/>
    <property type="match status" value="1"/>
</dbReference>
<protein>
    <submittedName>
        <fullName evidence="6">Icc protein</fullName>
    </submittedName>
</protein>
<keyword evidence="3" id="KW-0408">Iron</keyword>
<dbReference type="PANTHER" id="PTHR42988:SF2">
    <property type="entry name" value="CYCLIC NUCLEOTIDE PHOSPHODIESTERASE CBUA0032-RELATED"/>
    <property type="match status" value="1"/>
</dbReference>
<evidence type="ECO:0000259" key="5">
    <source>
        <dbReference type="Pfam" id="PF00149"/>
    </source>
</evidence>
<dbReference type="GO" id="GO:0016787">
    <property type="term" value="F:hydrolase activity"/>
    <property type="evidence" value="ECO:0007669"/>
    <property type="project" value="UniProtKB-KW"/>
</dbReference>
<dbReference type="AlphaFoldDB" id="A0A1C4GXN1"/>
<dbReference type="OrthoDB" id="9784378at2"/>
<dbReference type="Proteomes" id="UP000243661">
    <property type="component" value="Unassembled WGS sequence"/>
</dbReference>
<dbReference type="EMBL" id="FMBK01000010">
    <property type="protein sequence ID" value="SCC72541.1"/>
    <property type="molecule type" value="Genomic_DNA"/>
</dbReference>
<feature type="domain" description="Calcineurin-like phosphoesterase" evidence="5">
    <location>
        <begin position="14"/>
        <end position="200"/>
    </location>
</feature>
<keyword evidence="2" id="KW-0378">Hydrolase</keyword>
<proteinExistence type="inferred from homology"/>